<dbReference type="AlphaFoldDB" id="A0A7W8D251"/>
<keyword evidence="1" id="KW-0732">Signal</keyword>
<feature type="signal peptide" evidence="1">
    <location>
        <begin position="1"/>
        <end position="26"/>
    </location>
</feature>
<keyword evidence="3" id="KW-1185">Reference proteome</keyword>
<comment type="caution">
    <text evidence="2">The sequence shown here is derived from an EMBL/GenBank/DDBJ whole genome shotgun (WGS) entry which is preliminary data.</text>
</comment>
<feature type="chain" id="PRO_5030508631" evidence="1">
    <location>
        <begin position="27"/>
        <end position="154"/>
    </location>
</feature>
<evidence type="ECO:0000256" key="1">
    <source>
        <dbReference type="SAM" id="SignalP"/>
    </source>
</evidence>
<reference evidence="2 3" key="1">
    <citation type="submission" date="2020-08" db="EMBL/GenBank/DDBJ databases">
        <title>Genomic Encyclopedia of Type Strains, Phase IV (KMG-IV): sequencing the most valuable type-strain genomes for metagenomic binning, comparative biology and taxonomic classification.</title>
        <authorList>
            <person name="Goeker M."/>
        </authorList>
    </citation>
    <scope>NUCLEOTIDE SEQUENCE [LARGE SCALE GENOMIC DNA]</scope>
    <source>
        <strain evidence="2 3">DSM 24163</strain>
    </source>
</reference>
<proteinExistence type="predicted"/>
<accession>A0A7W8D251</accession>
<organism evidence="2 3">
    <name type="scientific">Chiayiivirga flava</name>
    <dbReference type="NCBI Taxonomy" id="659595"/>
    <lineage>
        <taxon>Bacteria</taxon>
        <taxon>Pseudomonadati</taxon>
        <taxon>Pseudomonadota</taxon>
        <taxon>Gammaproteobacteria</taxon>
        <taxon>Lysobacterales</taxon>
        <taxon>Lysobacteraceae</taxon>
        <taxon>Chiayiivirga</taxon>
    </lineage>
</organism>
<dbReference type="Proteomes" id="UP000521199">
    <property type="component" value="Unassembled WGS sequence"/>
</dbReference>
<gene>
    <name evidence="2" type="ORF">HNQ52_000010</name>
</gene>
<evidence type="ECO:0000313" key="2">
    <source>
        <dbReference type="EMBL" id="MBB5206494.1"/>
    </source>
</evidence>
<evidence type="ECO:0000313" key="3">
    <source>
        <dbReference type="Proteomes" id="UP000521199"/>
    </source>
</evidence>
<dbReference type="EMBL" id="JACHHP010000001">
    <property type="protein sequence ID" value="MBB5206494.1"/>
    <property type="molecule type" value="Genomic_DNA"/>
</dbReference>
<name>A0A7W8D251_9GAMM</name>
<protein>
    <submittedName>
        <fullName evidence="2">Uncharacterized protein</fullName>
    </submittedName>
</protein>
<dbReference type="RefSeq" id="WP_183958539.1">
    <property type="nucleotide sequence ID" value="NZ_JACHHP010000001.1"/>
</dbReference>
<sequence>MPMSRPFALCAAIVLCIAAHPQRAHAHAQLPSETWCEAGVEVVLATFQISPQTLVDLRVADECPPPGSPVVKDCGQFDDDYGIAKSAAGAACAAYMPRKQPPGDFGSVIVVVEAPAQYNAETHHVDYDVQQGLSGACVRCDRPRPDEALPPRTR</sequence>